<dbReference type="InterPro" id="IPR014710">
    <property type="entry name" value="RmlC-like_jellyroll"/>
</dbReference>
<dbReference type="PROSITE" id="PS51063">
    <property type="entry name" value="HTH_CRP_2"/>
    <property type="match status" value="1"/>
</dbReference>
<evidence type="ECO:0000313" key="4">
    <source>
        <dbReference type="Proteomes" id="UP000831684"/>
    </source>
</evidence>
<name>A0A9E7A0Y2_9HYPH</name>
<dbReference type="Gene3D" id="2.60.120.10">
    <property type="entry name" value="Jelly Rolls"/>
    <property type="match status" value="1"/>
</dbReference>
<evidence type="ECO:0000259" key="2">
    <source>
        <dbReference type="PROSITE" id="PS51063"/>
    </source>
</evidence>
<dbReference type="EMBL" id="CP083239">
    <property type="protein sequence ID" value="UOK72450.1"/>
    <property type="molecule type" value="Genomic_DNA"/>
</dbReference>
<reference evidence="3" key="1">
    <citation type="submission" date="2021-09" db="EMBL/GenBank/DDBJ databases">
        <title>Network and meta-omics reveal the key degrader and cooperation patterns in an efficient 1,4-dioxane-degrading microbial community.</title>
        <authorList>
            <person name="Dai C."/>
        </authorList>
    </citation>
    <scope>NUCLEOTIDE SEQUENCE</scope>
    <source>
        <strain evidence="3">ZM13</strain>
    </source>
</reference>
<dbReference type="AlphaFoldDB" id="A0A9E7A0Y2"/>
<dbReference type="InterPro" id="IPR036390">
    <property type="entry name" value="WH_DNA-bd_sf"/>
</dbReference>
<sequence>MYMSPLPADSRPLGPLPINASPLSPLPAAEPPAFAFEARLPLPAGPLDRSPALAPSPVLCWATGLTVGLPAAGDTTPLYRVAKGCLALMRQLDAERRQILDILGPGRLLDAAMLARLEGTAVTLAPTELAPVAAPPELCRRLRAENQELLLVRALGHVTRLGRQSAGERVAAALLDLAAQFAPAGAARGPAVGFPLHLGRGDLADWLGLTLETVSRCMSRLREEGLIAFGREGGLVLEDPAALARVAVGARKVEALYAAKGRPAGHPADARRPGRRTARPAPSGEVATCAP</sequence>
<proteinExistence type="predicted"/>
<feature type="region of interest" description="Disordered" evidence="1">
    <location>
        <begin position="261"/>
        <end position="291"/>
    </location>
</feature>
<dbReference type="Proteomes" id="UP000831684">
    <property type="component" value="Chromosome"/>
</dbReference>
<dbReference type="SUPFAM" id="SSF46785">
    <property type="entry name" value="Winged helix' DNA-binding domain"/>
    <property type="match status" value="1"/>
</dbReference>
<evidence type="ECO:0000313" key="3">
    <source>
        <dbReference type="EMBL" id="UOK72450.1"/>
    </source>
</evidence>
<dbReference type="GO" id="GO:0003677">
    <property type="term" value="F:DNA binding"/>
    <property type="evidence" value="ECO:0007669"/>
    <property type="project" value="InterPro"/>
</dbReference>
<evidence type="ECO:0000256" key="1">
    <source>
        <dbReference type="SAM" id="MobiDB-lite"/>
    </source>
</evidence>
<dbReference type="Pfam" id="PF13545">
    <property type="entry name" value="HTH_Crp_2"/>
    <property type="match status" value="1"/>
</dbReference>
<gene>
    <name evidence="3" type="ORF">K9D25_07040</name>
</gene>
<feature type="domain" description="HTH crp-type" evidence="2">
    <location>
        <begin position="164"/>
        <end position="241"/>
    </location>
</feature>
<dbReference type="SMART" id="SM00419">
    <property type="entry name" value="HTH_CRP"/>
    <property type="match status" value="1"/>
</dbReference>
<dbReference type="RefSeq" id="WP_244450148.1">
    <property type="nucleotide sequence ID" value="NZ_CP083239.1"/>
</dbReference>
<accession>A0A9E7A0Y2</accession>
<dbReference type="InterPro" id="IPR012318">
    <property type="entry name" value="HTH_CRP"/>
</dbReference>
<organism evidence="3 4">
    <name type="scientific">Ancylobacter polymorphus</name>
    <dbReference type="NCBI Taxonomy" id="223390"/>
    <lineage>
        <taxon>Bacteria</taxon>
        <taxon>Pseudomonadati</taxon>
        <taxon>Pseudomonadota</taxon>
        <taxon>Alphaproteobacteria</taxon>
        <taxon>Hyphomicrobiales</taxon>
        <taxon>Xanthobacteraceae</taxon>
        <taxon>Ancylobacter</taxon>
    </lineage>
</organism>
<protein>
    <submittedName>
        <fullName evidence="3">Crp/Fnr family transcriptional regulator</fullName>
    </submittedName>
</protein>
<dbReference type="GO" id="GO:0006355">
    <property type="term" value="P:regulation of DNA-templated transcription"/>
    <property type="evidence" value="ECO:0007669"/>
    <property type="project" value="InterPro"/>
</dbReference>
<dbReference type="KEGG" id="apol:K9D25_07040"/>
<dbReference type="CDD" id="cd00092">
    <property type="entry name" value="HTH_CRP"/>
    <property type="match status" value="1"/>
</dbReference>
<dbReference type="PRINTS" id="PR00034">
    <property type="entry name" value="HTHCRP"/>
</dbReference>